<keyword evidence="4" id="KW-1185">Reference proteome</keyword>
<accession>A0A5N6QB54</accession>
<dbReference type="EMBL" id="CM017321">
    <property type="protein sequence ID" value="KAE7996405.1"/>
    <property type="molecule type" value="Genomic_DNA"/>
</dbReference>
<evidence type="ECO:0000313" key="4">
    <source>
        <dbReference type="Proteomes" id="UP000327013"/>
    </source>
</evidence>
<dbReference type="PANTHER" id="PTHR31589">
    <property type="entry name" value="PROTEIN, PUTATIVE (DUF239)-RELATED-RELATED"/>
    <property type="match status" value="1"/>
</dbReference>
<dbReference type="InterPro" id="IPR025521">
    <property type="entry name" value="Neprosin_propep"/>
</dbReference>
<evidence type="ECO:0000313" key="3">
    <source>
        <dbReference type="EMBL" id="KAE7996405.1"/>
    </source>
</evidence>
<organism evidence="3 4">
    <name type="scientific">Carpinus fangiana</name>
    <dbReference type="NCBI Taxonomy" id="176857"/>
    <lineage>
        <taxon>Eukaryota</taxon>
        <taxon>Viridiplantae</taxon>
        <taxon>Streptophyta</taxon>
        <taxon>Embryophyta</taxon>
        <taxon>Tracheophyta</taxon>
        <taxon>Spermatophyta</taxon>
        <taxon>Magnoliopsida</taxon>
        <taxon>eudicotyledons</taxon>
        <taxon>Gunneridae</taxon>
        <taxon>Pentapetalae</taxon>
        <taxon>rosids</taxon>
        <taxon>fabids</taxon>
        <taxon>Fagales</taxon>
        <taxon>Betulaceae</taxon>
        <taxon>Carpinus</taxon>
    </lineage>
</organism>
<dbReference type="InterPro" id="IPR004314">
    <property type="entry name" value="Neprosin"/>
</dbReference>
<dbReference type="PROSITE" id="PS52045">
    <property type="entry name" value="NEPROSIN_PEP_CD"/>
    <property type="match status" value="1"/>
</dbReference>
<dbReference type="Pfam" id="PF14365">
    <property type="entry name" value="Neprosin_AP"/>
    <property type="match status" value="1"/>
</dbReference>
<evidence type="ECO:0000259" key="2">
    <source>
        <dbReference type="PROSITE" id="PS52045"/>
    </source>
</evidence>
<dbReference type="Proteomes" id="UP000327013">
    <property type="component" value="Chromosome 1"/>
</dbReference>
<dbReference type="PANTHER" id="PTHR31589:SF223">
    <property type="entry name" value="PROTEIN, PUTATIVE (DUF239)-RELATED"/>
    <property type="match status" value="1"/>
</dbReference>
<dbReference type="InterPro" id="IPR053168">
    <property type="entry name" value="Glutamic_endopeptidase"/>
</dbReference>
<feature type="domain" description="Neprosin PEP catalytic" evidence="2">
    <location>
        <begin position="139"/>
        <end position="393"/>
    </location>
</feature>
<feature type="signal peptide" evidence="1">
    <location>
        <begin position="1"/>
        <end position="19"/>
    </location>
</feature>
<feature type="chain" id="PRO_5024460989" description="Neprosin PEP catalytic domain-containing protein" evidence="1">
    <location>
        <begin position="20"/>
        <end position="395"/>
    </location>
</feature>
<keyword evidence="1" id="KW-0732">Signal</keyword>
<name>A0A5N6QB54_9ROSI</name>
<reference evidence="3 4" key="1">
    <citation type="submission" date="2019-06" db="EMBL/GenBank/DDBJ databases">
        <title>A chromosomal-level reference genome of Carpinus fangiana (Coryloideae, Betulaceae).</title>
        <authorList>
            <person name="Yang X."/>
            <person name="Wang Z."/>
            <person name="Zhang L."/>
            <person name="Hao G."/>
            <person name="Liu J."/>
            <person name="Yang Y."/>
        </authorList>
    </citation>
    <scope>NUCLEOTIDE SEQUENCE [LARGE SCALE GENOMIC DNA]</scope>
    <source>
        <strain evidence="3">Cfa_2016G</strain>
        <tissue evidence="3">Leaf</tissue>
    </source>
</reference>
<dbReference type="AlphaFoldDB" id="A0A5N6QB54"/>
<dbReference type="Pfam" id="PF03080">
    <property type="entry name" value="Neprosin"/>
    <property type="match status" value="1"/>
</dbReference>
<protein>
    <recommendedName>
        <fullName evidence="2">Neprosin PEP catalytic domain-containing protein</fullName>
    </recommendedName>
</protein>
<evidence type="ECO:0000256" key="1">
    <source>
        <dbReference type="SAM" id="SignalP"/>
    </source>
</evidence>
<gene>
    <name evidence="3" type="ORF">FH972_001134</name>
</gene>
<dbReference type="OrthoDB" id="1858978at2759"/>
<sequence length="395" mass="44721">MASMVDIIVFFLCFIVCVSNNLTKADWGLSAKEELEFQKQFINLKKFAIKSIQIGDGDIYDCIDFYKQPGFNHPFWKNTTFEMKRKLFVQGRGTNSNSPLKTRLKGVGCPYGTVPIRRVNEDDLIRAKLLSKMHPTNIDEEPGYHYAILRTKADPNRRLDGIESYLRLFNPSGITGSQYSAFRMTLSNGLDSIKTGFTVNPLLFKDNKTRLFTHVTIDGSIQCFNQDCPGYVQINSEIPLGWTCPDDHPERKAFKLRINKGTCDGPNSTKCLWTLYFDDGNSAVGFWPPTLFGKLSEFANQADWGGEVYSPLDQPSPPMGTGKRPLQRDWDTIDLAHSRRIACAYENDKFNFLSPVDTELYKSDQEAYDIIDVGYQGEYFGRMILYDGPGGIKGA</sequence>
<proteinExistence type="predicted"/>